<proteinExistence type="predicted"/>
<dbReference type="AlphaFoldDB" id="A0A2M7EA25"/>
<accession>A0A2M7EA25</accession>
<comment type="caution">
    <text evidence="1">The sequence shown here is derived from an EMBL/GenBank/DDBJ whole genome shotgun (WGS) entry which is preliminary data.</text>
</comment>
<gene>
    <name evidence="1" type="ORF">COS11_01540</name>
</gene>
<protein>
    <submittedName>
        <fullName evidence="1">Uncharacterized protein</fullName>
    </submittedName>
</protein>
<organism evidence="1 2">
    <name type="scientific">bacterium (Candidatus Ratteibacteria) CG01_land_8_20_14_3_00_40_19</name>
    <dbReference type="NCBI Taxonomy" id="2014290"/>
    <lineage>
        <taxon>Bacteria</taxon>
        <taxon>Candidatus Ratteibacteria</taxon>
    </lineage>
</organism>
<name>A0A2M7EA25_9BACT</name>
<sequence length="425" mass="49709">MDHLNIFYPYEAKPLNHEDQLTRALLILMRNIKVVEMTVMDLIIEEMEQIGCHPVPPRLTKSKTGIDLIKTQVWSRTKEELGSQNGRLVSVLLTDEKLKIEHRVARTDRVGVYDGIIRYKPEWIFVIENKPDCRNVWVEQLSSTFNESFDIEDKPVVLRWQEIITRISVLKENELVQGSDASLLEDFLDFVSDQFPELNPYERFSLCKGDTYLLTRRCISIMEESKLGPVNYHRGWHYYIETADTPGIKEITIFPERLPDGEWEIRLELYPGDTINQSRQFYSSLRLKEFAELTQKGWEIRPNLHFAFQSSNLVRTTVSCPLGKYLEYWKTEEKKGAKEGALRQIPRDEWNDYFQNLKLLGMLSDKDEHGLTEKIVGTGMQRINVCPGVSCRYKWTKSDATSLDDKGTFILTFKEKVKECFDTWL</sequence>
<evidence type="ECO:0000313" key="2">
    <source>
        <dbReference type="Proteomes" id="UP000228886"/>
    </source>
</evidence>
<evidence type="ECO:0000313" key="1">
    <source>
        <dbReference type="EMBL" id="PIV64558.1"/>
    </source>
</evidence>
<dbReference type="EMBL" id="PETL01000078">
    <property type="protein sequence ID" value="PIV64558.1"/>
    <property type="molecule type" value="Genomic_DNA"/>
</dbReference>
<reference evidence="2" key="1">
    <citation type="submission" date="2017-09" db="EMBL/GenBank/DDBJ databases">
        <title>Depth-based differentiation of microbial function through sediment-hosted aquifers and enrichment of novel symbionts in the deep terrestrial subsurface.</title>
        <authorList>
            <person name="Probst A.J."/>
            <person name="Ladd B."/>
            <person name="Jarett J.K."/>
            <person name="Geller-Mcgrath D.E."/>
            <person name="Sieber C.M.K."/>
            <person name="Emerson J.B."/>
            <person name="Anantharaman K."/>
            <person name="Thomas B.C."/>
            <person name="Malmstrom R."/>
            <person name="Stieglmeier M."/>
            <person name="Klingl A."/>
            <person name="Woyke T."/>
            <person name="Ryan C.M."/>
            <person name="Banfield J.F."/>
        </authorList>
    </citation>
    <scope>NUCLEOTIDE SEQUENCE [LARGE SCALE GENOMIC DNA]</scope>
</reference>
<dbReference type="Proteomes" id="UP000228886">
    <property type="component" value="Unassembled WGS sequence"/>
</dbReference>